<proteinExistence type="predicted"/>
<reference evidence="2" key="1">
    <citation type="submission" date="2014-11" db="EMBL/GenBank/DDBJ databases">
        <authorList>
            <person name="Amaro Gonzalez C."/>
        </authorList>
    </citation>
    <scope>NUCLEOTIDE SEQUENCE</scope>
</reference>
<evidence type="ECO:0000256" key="1">
    <source>
        <dbReference type="SAM" id="MobiDB-lite"/>
    </source>
</evidence>
<protein>
    <submittedName>
        <fullName evidence="2">Uncharacterized protein</fullName>
    </submittedName>
</protein>
<feature type="region of interest" description="Disordered" evidence="1">
    <location>
        <begin position="1"/>
        <end position="23"/>
    </location>
</feature>
<accession>A0A0E9WB33</accession>
<name>A0A0E9WB33_ANGAN</name>
<sequence>MSQTAPAEMTRSAAQRRSRAHGLTETGCISPVKWHDIFTKIDTSFNASLKVKEMPCLKIPPHLFKSLSGCTEWETLLQVTSELLQNLGELIAYTD</sequence>
<dbReference type="EMBL" id="GBXM01021076">
    <property type="protein sequence ID" value="JAH87501.1"/>
    <property type="molecule type" value="Transcribed_RNA"/>
</dbReference>
<dbReference type="AlphaFoldDB" id="A0A0E9WB33"/>
<reference evidence="2" key="2">
    <citation type="journal article" date="2015" name="Fish Shellfish Immunol.">
        <title>Early steps in the European eel (Anguilla anguilla)-Vibrio vulnificus interaction in the gills: Role of the RtxA13 toxin.</title>
        <authorList>
            <person name="Callol A."/>
            <person name="Pajuelo D."/>
            <person name="Ebbesson L."/>
            <person name="Teles M."/>
            <person name="MacKenzie S."/>
            <person name="Amaro C."/>
        </authorList>
    </citation>
    <scope>NUCLEOTIDE SEQUENCE</scope>
</reference>
<organism evidence="2">
    <name type="scientific">Anguilla anguilla</name>
    <name type="common">European freshwater eel</name>
    <name type="synonym">Muraena anguilla</name>
    <dbReference type="NCBI Taxonomy" id="7936"/>
    <lineage>
        <taxon>Eukaryota</taxon>
        <taxon>Metazoa</taxon>
        <taxon>Chordata</taxon>
        <taxon>Craniata</taxon>
        <taxon>Vertebrata</taxon>
        <taxon>Euteleostomi</taxon>
        <taxon>Actinopterygii</taxon>
        <taxon>Neopterygii</taxon>
        <taxon>Teleostei</taxon>
        <taxon>Anguilliformes</taxon>
        <taxon>Anguillidae</taxon>
        <taxon>Anguilla</taxon>
    </lineage>
</organism>
<evidence type="ECO:0000313" key="2">
    <source>
        <dbReference type="EMBL" id="JAH87501.1"/>
    </source>
</evidence>